<accession>A0A514D010</accession>
<protein>
    <submittedName>
        <fullName evidence="1">Uncharacterized protein</fullName>
    </submittedName>
</protein>
<gene>
    <name evidence="1" type="ORF">H1Rhizo25610_000003</name>
</gene>
<reference evidence="1" key="1">
    <citation type="submission" date="2019-05" db="EMBL/GenBank/DDBJ databases">
        <title>Metatranscriptomic reconstruction reveals RNA viruses with the potential to shape carbon cycling in soil.</title>
        <authorList>
            <person name="Starr E.P."/>
            <person name="Nuccio E."/>
            <person name="Pett-Ridge J."/>
            <person name="Banfield J.F."/>
            <person name="Firestone M.K."/>
        </authorList>
    </citation>
    <scope>NUCLEOTIDE SEQUENCE</scope>
    <source>
        <strain evidence="1">H1_Rhizo_25_scaffold_610</strain>
    </source>
</reference>
<proteinExistence type="predicted"/>
<dbReference type="EMBL" id="MN033052">
    <property type="protein sequence ID" value="QDH86946.1"/>
    <property type="molecule type" value="Genomic_RNA"/>
</dbReference>
<organism evidence="1">
    <name type="scientific">Leviviridae sp</name>
    <dbReference type="NCBI Taxonomy" id="2027243"/>
    <lineage>
        <taxon>Viruses</taxon>
        <taxon>Riboviria</taxon>
        <taxon>Orthornavirae</taxon>
        <taxon>Lenarviricota</taxon>
        <taxon>Leviviricetes</taxon>
        <taxon>Norzivirales</taxon>
        <taxon>Fiersviridae</taxon>
    </lineage>
</organism>
<evidence type="ECO:0000313" key="1">
    <source>
        <dbReference type="EMBL" id="QDH86946.1"/>
    </source>
</evidence>
<name>A0A514D010_9VIRU</name>
<sequence length="79" mass="9220">MLSQNRSIGEAYSVDSLDSFCILRSIFIDRLGYSLKSWCFSQNQFLLRLIKDRHVSYHYIMIGERNTGKALQLLQGFIL</sequence>